<evidence type="ECO:0000256" key="5">
    <source>
        <dbReference type="ARBA" id="ARBA00011771"/>
    </source>
</evidence>
<evidence type="ECO:0000256" key="7">
    <source>
        <dbReference type="ARBA" id="ARBA00022723"/>
    </source>
</evidence>
<gene>
    <name evidence="16" type="ORF">C8D98_0632</name>
</gene>
<dbReference type="InterPro" id="IPR027394">
    <property type="entry name" value="Cytochrome-c3_hydrogenase_C"/>
</dbReference>
<evidence type="ECO:0000256" key="1">
    <source>
        <dbReference type="ARBA" id="ARBA00001927"/>
    </source>
</evidence>
<feature type="binding site" evidence="13">
    <location>
        <position position="291"/>
    </location>
    <ligand>
        <name>[3Fe-4S] cluster</name>
        <dbReference type="ChEBI" id="CHEBI:21137"/>
    </ligand>
</feature>
<dbReference type="InterPro" id="IPR006137">
    <property type="entry name" value="NADH_UbQ_OxRdtase-like_20kDa"/>
</dbReference>
<feature type="binding site" evidence="13">
    <location>
        <position position="257"/>
    </location>
    <ligand>
        <name>[4Fe-4S] cluster</name>
        <dbReference type="ChEBI" id="CHEBI:49883"/>
        <label>2</label>
    </ligand>
</feature>
<evidence type="ECO:0000256" key="9">
    <source>
        <dbReference type="ARBA" id="ARBA00023002"/>
    </source>
</evidence>
<dbReference type="InterPro" id="IPR006311">
    <property type="entry name" value="TAT_signal"/>
</dbReference>
<dbReference type="GO" id="GO:0016020">
    <property type="term" value="C:membrane"/>
    <property type="evidence" value="ECO:0007669"/>
    <property type="project" value="TreeGrafter"/>
</dbReference>
<keyword evidence="11 13" id="KW-0411">Iron-sulfur</keyword>
<comment type="similarity">
    <text evidence="4">Belongs to the [NiFe]/[NiFeSe] hydrogenase small subunit family.</text>
</comment>
<dbReference type="PROSITE" id="PS51318">
    <property type="entry name" value="TAT"/>
    <property type="match status" value="1"/>
</dbReference>
<dbReference type="GO" id="GO:0046872">
    <property type="term" value="F:metal ion binding"/>
    <property type="evidence" value="ECO:0007669"/>
    <property type="project" value="UniProtKB-KW"/>
</dbReference>
<evidence type="ECO:0000256" key="8">
    <source>
        <dbReference type="ARBA" id="ARBA00022729"/>
    </source>
</evidence>
<evidence type="ECO:0000259" key="15">
    <source>
        <dbReference type="Pfam" id="PF14720"/>
    </source>
</evidence>
<dbReference type="SUPFAM" id="SSF56770">
    <property type="entry name" value="HydA/Nqo6-like"/>
    <property type="match status" value="1"/>
</dbReference>
<comment type="subunit">
    <text evidence="5">Heterodimer of a large and a small subunit.</text>
</comment>
<dbReference type="InterPro" id="IPR019546">
    <property type="entry name" value="TAT_signal_bac_arc"/>
</dbReference>
<organism evidence="16 17">
    <name type="scientific">Seleniivibrio woodruffii</name>
    <dbReference type="NCBI Taxonomy" id="1078050"/>
    <lineage>
        <taxon>Bacteria</taxon>
        <taxon>Pseudomonadati</taxon>
        <taxon>Deferribacterota</taxon>
        <taxon>Deferribacteres</taxon>
        <taxon>Deferribacterales</taxon>
        <taxon>Geovibrionaceae</taxon>
        <taxon>Seleniivibrio</taxon>
    </lineage>
</organism>
<feature type="domain" description="NADH:ubiquinone oxidoreductase-like 20kDa subunit" evidence="14">
    <location>
        <begin position="59"/>
        <end position="204"/>
    </location>
</feature>
<evidence type="ECO:0000256" key="13">
    <source>
        <dbReference type="PIRSR" id="PIRSR000310-1"/>
    </source>
</evidence>
<dbReference type="Gene3D" id="4.10.480.10">
    <property type="entry name" value="Cytochrome-c3 hydrogenase, C-terminal domain"/>
    <property type="match status" value="1"/>
</dbReference>
<evidence type="ECO:0000256" key="11">
    <source>
        <dbReference type="ARBA" id="ARBA00023014"/>
    </source>
</evidence>
<comment type="cofactor">
    <cofactor evidence="2">
        <name>[4Fe-4S] cluster</name>
        <dbReference type="ChEBI" id="CHEBI:49883"/>
    </cofactor>
</comment>
<evidence type="ECO:0000259" key="14">
    <source>
        <dbReference type="Pfam" id="PF01058"/>
    </source>
</evidence>
<evidence type="ECO:0000256" key="4">
    <source>
        <dbReference type="ARBA" id="ARBA00006605"/>
    </source>
</evidence>
<feature type="binding site" evidence="13">
    <location>
        <position position="263"/>
    </location>
    <ligand>
        <name>[4Fe-4S] cluster</name>
        <dbReference type="ChEBI" id="CHEBI:49883"/>
        <label>2</label>
    </ligand>
</feature>
<feature type="binding site" evidence="13">
    <location>
        <position position="294"/>
    </location>
    <ligand>
        <name>[3Fe-4S] cluster</name>
        <dbReference type="ChEBI" id="CHEBI:21137"/>
    </ligand>
</feature>
<dbReference type="GO" id="GO:0009375">
    <property type="term" value="C:ferredoxin hydrogenase complex"/>
    <property type="evidence" value="ECO:0007669"/>
    <property type="project" value="InterPro"/>
</dbReference>
<comment type="cofactor">
    <cofactor evidence="1">
        <name>[3Fe-4S] cluster</name>
        <dbReference type="ChEBI" id="CHEBI:21137"/>
    </cofactor>
</comment>
<dbReference type="GO" id="GO:0051538">
    <property type="term" value="F:3 iron, 4 sulfur cluster binding"/>
    <property type="evidence" value="ECO:0007669"/>
    <property type="project" value="UniProtKB-KW"/>
</dbReference>
<feature type="binding site" evidence="13">
    <location>
        <position position="191"/>
    </location>
    <ligand>
        <name>[4Fe-4S] cluster</name>
        <dbReference type="ChEBI" id="CHEBI:49883"/>
        <label>1</label>
    </ligand>
</feature>
<feature type="domain" description="Cytochrome-c3 hydrogenase C-terminal" evidence="15">
    <location>
        <begin position="224"/>
        <end position="307"/>
    </location>
</feature>
<dbReference type="Proteomes" id="UP000294614">
    <property type="component" value="Unassembled WGS sequence"/>
</dbReference>
<accession>A0A4R1KC79</accession>
<dbReference type="NCBIfam" id="TIGR01409">
    <property type="entry name" value="TAT_signal_seq"/>
    <property type="match status" value="1"/>
</dbReference>
<name>A0A4R1KC79_9BACT</name>
<feature type="binding site" evidence="13">
    <location>
        <position position="272"/>
    </location>
    <ligand>
        <name>[3Fe-4S] cluster</name>
        <dbReference type="ChEBI" id="CHEBI:21137"/>
    </ligand>
</feature>
<keyword evidence="17" id="KW-1185">Reference proteome</keyword>
<dbReference type="InterPro" id="IPR037148">
    <property type="entry name" value="NiFe-Hase_small_C_sf"/>
</dbReference>
<keyword evidence="8" id="KW-0732">Signal</keyword>
<reference evidence="16 17" key="1">
    <citation type="submission" date="2019-03" db="EMBL/GenBank/DDBJ databases">
        <title>Genomic Encyclopedia of Type Strains, Phase IV (KMG-IV): sequencing the most valuable type-strain genomes for metagenomic binning, comparative biology and taxonomic classification.</title>
        <authorList>
            <person name="Goeker M."/>
        </authorList>
    </citation>
    <scope>NUCLEOTIDE SEQUENCE [LARGE SCALE GENOMIC DNA]</scope>
    <source>
        <strain evidence="16 17">DSM 24984</strain>
    </source>
</reference>
<dbReference type="InterPro" id="IPR037024">
    <property type="entry name" value="NiFe_Hase_small_N_sf"/>
</dbReference>
<evidence type="ECO:0000313" key="16">
    <source>
        <dbReference type="EMBL" id="TCK62122.1"/>
    </source>
</evidence>
<proteinExistence type="inferred from homology"/>
<dbReference type="EMBL" id="SMGG01000003">
    <property type="protein sequence ID" value="TCK62122.1"/>
    <property type="molecule type" value="Genomic_DNA"/>
</dbReference>
<dbReference type="PANTHER" id="PTHR30013">
    <property type="entry name" value="NIFE / NIFESE HYDROGENASE SMALL SUBUNIT FAMILY MEMBER"/>
    <property type="match status" value="1"/>
</dbReference>
<keyword evidence="7 13" id="KW-0479">Metal-binding</keyword>
<dbReference type="Gene3D" id="3.40.50.700">
    <property type="entry name" value="NADH:ubiquinone oxidoreductase-like, 20kDa subunit"/>
    <property type="match status" value="1"/>
</dbReference>
<dbReference type="GO" id="GO:0030313">
    <property type="term" value="C:cell envelope"/>
    <property type="evidence" value="ECO:0007669"/>
    <property type="project" value="UniProtKB-SubCell"/>
</dbReference>
<dbReference type="OrthoDB" id="9766729at2"/>
<evidence type="ECO:0000256" key="2">
    <source>
        <dbReference type="ARBA" id="ARBA00001966"/>
    </source>
</evidence>
<comment type="subcellular location">
    <subcellularLocation>
        <location evidence="3">Cell envelope</location>
    </subcellularLocation>
</comment>
<feature type="binding site" evidence="13">
    <location>
        <position position="59"/>
    </location>
    <ligand>
        <name>[4Fe-4S] cluster</name>
        <dbReference type="ChEBI" id="CHEBI:49883"/>
        <label>1</label>
    </ligand>
</feature>
<sequence>MSLKEVLRTCGVSRRDFLQYCTAISATLALPQTFAPQIAEALENEDKRPSVIWMEFQSCSGDSEAILRSGRPKIGDLILDVISLDYNEVVMAASGHLAEEAKNQAMEKNAGKYLLVIEGAVPTEDSGVYCCVAGDTALNHLKKAAANAAAVIAVGNCASFGGIPAGHPNPTGAKGVKDLFSGKPVVNLPGCPCNADNITALVVHYLVFGDLPAVDRHLRPKFAFGKRIHDNCERRGHFDAGQYVDAWGDDAHKRGWCLYKMGCKGPETFHNCPTIRYNDGLSWPVMAGHGCVGCAEPGFMDTMAPFYKRLPDIPGFGVESQATKIGIKLVGAVTAVFFVHGIVNMIRNKGMVKRVEAKHLDNSEKKGEGGK</sequence>
<protein>
    <submittedName>
        <fullName evidence="16">Hydrogenase small subunit</fullName>
    </submittedName>
</protein>
<dbReference type="GO" id="GO:0008901">
    <property type="term" value="F:ferredoxin hydrogenase activity"/>
    <property type="evidence" value="ECO:0007669"/>
    <property type="project" value="InterPro"/>
</dbReference>
<feature type="binding site" evidence="13">
    <location>
        <position position="157"/>
    </location>
    <ligand>
        <name>[4Fe-4S] cluster</name>
        <dbReference type="ChEBI" id="CHEBI:49883"/>
        <label>1</label>
    </ligand>
</feature>
<keyword evidence="12 13" id="KW-0003">3Fe-4S</keyword>
<comment type="caution">
    <text evidence="16">The sequence shown here is derived from an EMBL/GenBank/DDBJ whole genome shotgun (WGS) entry which is preliminary data.</text>
</comment>
<evidence type="ECO:0000256" key="10">
    <source>
        <dbReference type="ARBA" id="ARBA00023004"/>
    </source>
</evidence>
<dbReference type="GO" id="GO:0051539">
    <property type="term" value="F:4 iron, 4 sulfur cluster binding"/>
    <property type="evidence" value="ECO:0007669"/>
    <property type="project" value="UniProtKB-KW"/>
</dbReference>
<dbReference type="GO" id="GO:0044569">
    <property type="term" value="C:[Ni-Fe] hydrogenase complex"/>
    <property type="evidence" value="ECO:0007669"/>
    <property type="project" value="TreeGrafter"/>
</dbReference>
<dbReference type="NCBIfam" id="TIGR00391">
    <property type="entry name" value="hydA"/>
    <property type="match status" value="1"/>
</dbReference>
<dbReference type="Pfam" id="PF01058">
    <property type="entry name" value="Oxidored_q6"/>
    <property type="match status" value="1"/>
</dbReference>
<dbReference type="Pfam" id="PF14720">
    <property type="entry name" value="NiFe_hyd_SSU_C"/>
    <property type="match status" value="1"/>
</dbReference>
<dbReference type="InterPro" id="IPR001821">
    <property type="entry name" value="NiFe_hydrogenase_ssu"/>
</dbReference>
<dbReference type="PRINTS" id="PR00614">
    <property type="entry name" value="NIHGNASESMLL"/>
</dbReference>
<feature type="binding site" evidence="13">
    <location>
        <position position="229"/>
    </location>
    <ligand>
        <name>[4Fe-4S] cluster</name>
        <dbReference type="ChEBI" id="CHEBI:49883"/>
        <label>2</label>
    </ligand>
</feature>
<keyword evidence="9" id="KW-0560">Oxidoreductase</keyword>
<feature type="binding site" evidence="13">
    <location>
        <position position="232"/>
    </location>
    <ligand>
        <name>[4Fe-4S] cluster</name>
        <dbReference type="ChEBI" id="CHEBI:49883"/>
        <label>2</label>
    </ligand>
</feature>
<evidence type="ECO:0000313" key="17">
    <source>
        <dbReference type="Proteomes" id="UP000294614"/>
    </source>
</evidence>
<keyword evidence="6 13" id="KW-0004">4Fe-4S</keyword>
<dbReference type="PANTHER" id="PTHR30013:SF7">
    <property type="entry name" value="HYDROGENASE-2 SMALL CHAIN"/>
    <property type="match status" value="1"/>
</dbReference>
<dbReference type="GO" id="GO:0009061">
    <property type="term" value="P:anaerobic respiration"/>
    <property type="evidence" value="ECO:0007669"/>
    <property type="project" value="TreeGrafter"/>
</dbReference>
<dbReference type="RefSeq" id="WP_132871939.1">
    <property type="nucleotide sequence ID" value="NZ_JAJUHT010000002.1"/>
</dbReference>
<evidence type="ECO:0000256" key="6">
    <source>
        <dbReference type="ARBA" id="ARBA00022485"/>
    </source>
</evidence>
<evidence type="ECO:0000256" key="12">
    <source>
        <dbReference type="ARBA" id="ARBA00023291"/>
    </source>
</evidence>
<keyword evidence="10 13" id="KW-0408">Iron</keyword>
<evidence type="ECO:0000256" key="3">
    <source>
        <dbReference type="ARBA" id="ARBA00004196"/>
    </source>
</evidence>
<dbReference type="PIRSF" id="PIRSF000310">
    <property type="entry name" value="NiFe_hyd_ssu"/>
    <property type="match status" value="1"/>
</dbReference>
<dbReference type="GO" id="GO:0009055">
    <property type="term" value="F:electron transfer activity"/>
    <property type="evidence" value="ECO:0007669"/>
    <property type="project" value="TreeGrafter"/>
</dbReference>
<dbReference type="AlphaFoldDB" id="A0A4R1KC79"/>